<evidence type="ECO:0000256" key="3">
    <source>
        <dbReference type="ARBA" id="ARBA00022737"/>
    </source>
</evidence>
<feature type="compositionally biased region" description="Low complexity" evidence="6">
    <location>
        <begin position="785"/>
        <end position="795"/>
    </location>
</feature>
<feature type="domain" description="SAM" evidence="7">
    <location>
        <begin position="983"/>
        <end position="1046"/>
    </location>
</feature>
<accession>A0AAD9QAR9</accession>
<dbReference type="EMBL" id="JARQWQ010000046">
    <property type="protein sequence ID" value="KAK2557952.1"/>
    <property type="molecule type" value="Genomic_DNA"/>
</dbReference>
<gene>
    <name evidence="8" type="ORF">P5673_019513</name>
</gene>
<feature type="region of interest" description="Disordered" evidence="6">
    <location>
        <begin position="785"/>
        <end position="809"/>
    </location>
</feature>
<dbReference type="PROSITE" id="PS51079">
    <property type="entry name" value="MBT"/>
    <property type="match status" value="1"/>
</dbReference>
<feature type="region of interest" description="Disordered" evidence="6">
    <location>
        <begin position="959"/>
        <end position="978"/>
    </location>
</feature>
<dbReference type="Gene3D" id="3.90.1150.190">
    <property type="entry name" value="SLED domain"/>
    <property type="match status" value="1"/>
</dbReference>
<dbReference type="Pfam" id="PF00536">
    <property type="entry name" value="SAM_1"/>
    <property type="match status" value="1"/>
</dbReference>
<evidence type="ECO:0000313" key="8">
    <source>
        <dbReference type="EMBL" id="KAK2557952.1"/>
    </source>
</evidence>
<dbReference type="PROSITE" id="PS50105">
    <property type="entry name" value="SAM_DOMAIN"/>
    <property type="match status" value="1"/>
</dbReference>
<dbReference type="Gene3D" id="1.10.150.50">
    <property type="entry name" value="Transcription Factor, Ets-1"/>
    <property type="match status" value="1"/>
</dbReference>
<keyword evidence="2" id="KW-0678">Repressor</keyword>
<feature type="region of interest" description="Disordered" evidence="6">
    <location>
        <begin position="750"/>
        <end position="769"/>
    </location>
</feature>
<dbReference type="Proteomes" id="UP001249851">
    <property type="component" value="Unassembled WGS sequence"/>
</dbReference>
<keyword evidence="3" id="KW-0677">Repeat</keyword>
<proteinExistence type="predicted"/>
<comment type="caution">
    <text evidence="8">The sequence shown here is derived from an EMBL/GenBank/DDBJ whole genome shotgun (WGS) entry which is preliminary data.</text>
</comment>
<reference evidence="8" key="2">
    <citation type="journal article" date="2023" name="Science">
        <title>Genomic signatures of disease resistance in endangered staghorn corals.</title>
        <authorList>
            <person name="Vollmer S.V."/>
            <person name="Selwyn J.D."/>
            <person name="Despard B.A."/>
            <person name="Roesel C.L."/>
        </authorList>
    </citation>
    <scope>NUCLEOTIDE SEQUENCE</scope>
    <source>
        <strain evidence="8">K2</strain>
    </source>
</reference>
<protein>
    <submittedName>
        <fullName evidence="8">Polycomb protein Scm</fullName>
    </submittedName>
</protein>
<dbReference type="GO" id="GO:0045892">
    <property type="term" value="P:negative regulation of DNA-templated transcription"/>
    <property type="evidence" value="ECO:0007669"/>
    <property type="project" value="TreeGrafter"/>
</dbReference>
<organism evidence="8 9">
    <name type="scientific">Acropora cervicornis</name>
    <name type="common">Staghorn coral</name>
    <dbReference type="NCBI Taxonomy" id="6130"/>
    <lineage>
        <taxon>Eukaryota</taxon>
        <taxon>Metazoa</taxon>
        <taxon>Cnidaria</taxon>
        <taxon>Anthozoa</taxon>
        <taxon>Hexacorallia</taxon>
        <taxon>Scleractinia</taxon>
        <taxon>Astrocoeniina</taxon>
        <taxon>Acroporidae</taxon>
        <taxon>Acropora</taxon>
    </lineage>
</organism>
<dbReference type="InterPro" id="IPR001660">
    <property type="entry name" value="SAM"/>
</dbReference>
<dbReference type="AlphaFoldDB" id="A0AAD9QAR9"/>
<comment type="subcellular location">
    <subcellularLocation>
        <location evidence="1">Nucleus</location>
    </subcellularLocation>
</comment>
<evidence type="ECO:0000256" key="5">
    <source>
        <dbReference type="PROSITE-ProRule" id="PRU00459"/>
    </source>
</evidence>
<dbReference type="SUPFAM" id="SSF63748">
    <property type="entry name" value="Tudor/PWWP/MBT"/>
    <property type="match status" value="2"/>
</dbReference>
<keyword evidence="9" id="KW-1185">Reference proteome</keyword>
<sequence length="1049" mass="116237">MSGINEAVRIPDKQDGERLSEEMKDYAKSTMNELLGMFGYEEEITREAVEELQIKLLPEADENIQQMGSEPLQMEKDVSITGENQVLVQIPGVQNNNSLGLEPVTVVRRGTQNLVNIPSETIKEEHALAPHFLAEPPNVKGVYCVVAYLPVHNSGNKTNMTFKFWNCIMCSDYFVQKPEVVFRMEHPHLFGSHPAWLYQAAVCQKCHHSLTTSKQGSLSTSSPKVLLPPVVDSANENHQQTSSLPKVLISKNAPIASDNTIVSSSSSNCNNKEQFKNAAKVLFDCYICSKPVYENSRQGKLRRSKFPTLFSKLPEGIGVQKVCSLCCERLTRQRDRFVHAGISEEDRDYAAHIKIWTGQDICSKMALCGAKNGDSFTCFVCEKYIPDNNEQDVRTLNRNLFPSIFSLAPVQVTKLWTCNSCHRKLLKVKSRFDEDNTEEEERDYWVFINGWRDKKGLEKHEKATNKAASTSDLNDEKGVEITSSTALPGKTSRNCSWCKKSAPLKDITSCDGEKVISCKNVCSAECFEQTVKFIKESQSNEGSLQAQKLPGSIKTVKPGPSVPITRQASKGPPAVLKYLFSWDEYLAKTNSAAAPWSFFKQNMKLEVADPRIVDIMCVATVVGILGPRIRCRFDGTDSANDVWHLVDSKQIHPVGWCEGNGGRLQPPVGFKLDPGKYSTFLAKTLANAELAPEPAPPKGNLFKVGMKLEALDPKNPLLICVATVAGIDGEKIRVDFDGYLGSDYCSVKTKEHLEKPTKPEKPEKQNKKKIPEISAVTSVCAATAPAPTPTVTTSSNTRREPLTPDTSADALGTNHTVQVFINHSCVPGPFLDVAKVACLPSCFRGTVPNVARDCFQSIVNAGIEPANVFRVFKQGNGKTRITCKNGKQTLSCHLQVMDRVSRFWSVLDKLAENLQCSSRRNTVLPETLPVAAKKSSTPMAKRGAYKQRQGRAKRARITYDKGTPDDAEASSPTVDSTSPLKTWSVDEVVKFMEKSELAEHAGMFKEHEIDGKALLLLTREMIMSYMGLKLGPAIKLLDCIEELKTQKYT</sequence>
<dbReference type="SMART" id="SM00561">
    <property type="entry name" value="MBT"/>
    <property type="match status" value="2"/>
</dbReference>
<feature type="repeat" description="MBT" evidence="5">
    <location>
        <begin position="580"/>
        <end position="667"/>
    </location>
</feature>
<dbReference type="Gene3D" id="2.30.30.140">
    <property type="match status" value="2"/>
</dbReference>
<evidence type="ECO:0000256" key="1">
    <source>
        <dbReference type="ARBA" id="ARBA00004123"/>
    </source>
</evidence>
<evidence type="ECO:0000313" key="9">
    <source>
        <dbReference type="Proteomes" id="UP001249851"/>
    </source>
</evidence>
<evidence type="ECO:0000259" key="7">
    <source>
        <dbReference type="PROSITE" id="PS50105"/>
    </source>
</evidence>
<dbReference type="CDD" id="cd09509">
    <property type="entry name" value="SAM_Polycomb"/>
    <property type="match status" value="1"/>
</dbReference>
<dbReference type="InterPro" id="IPR013761">
    <property type="entry name" value="SAM/pointed_sf"/>
</dbReference>
<dbReference type="PANTHER" id="PTHR12247">
    <property type="entry name" value="POLYCOMB GROUP PROTEIN"/>
    <property type="match status" value="1"/>
</dbReference>
<dbReference type="InterPro" id="IPR050548">
    <property type="entry name" value="PcG_chromatin_remod_factors"/>
</dbReference>
<evidence type="ECO:0000256" key="4">
    <source>
        <dbReference type="ARBA" id="ARBA00023242"/>
    </source>
</evidence>
<dbReference type="Pfam" id="PF02820">
    <property type="entry name" value="MBT"/>
    <property type="match status" value="2"/>
</dbReference>
<dbReference type="GO" id="GO:0003682">
    <property type="term" value="F:chromatin binding"/>
    <property type="evidence" value="ECO:0007669"/>
    <property type="project" value="TreeGrafter"/>
</dbReference>
<dbReference type="PANTHER" id="PTHR12247:SF132">
    <property type="entry name" value="POLYCOMB PROTEIN SCM"/>
    <property type="match status" value="1"/>
</dbReference>
<name>A0AAD9QAR9_ACRCE</name>
<dbReference type="GO" id="GO:0042393">
    <property type="term" value="F:histone binding"/>
    <property type="evidence" value="ECO:0007669"/>
    <property type="project" value="TreeGrafter"/>
</dbReference>
<dbReference type="GO" id="GO:0005634">
    <property type="term" value="C:nucleus"/>
    <property type="evidence" value="ECO:0007669"/>
    <property type="project" value="UniProtKB-SubCell"/>
</dbReference>
<dbReference type="InterPro" id="IPR021987">
    <property type="entry name" value="SLED"/>
</dbReference>
<dbReference type="SUPFAM" id="SSF47769">
    <property type="entry name" value="SAM/Pointed domain"/>
    <property type="match status" value="1"/>
</dbReference>
<evidence type="ECO:0000256" key="2">
    <source>
        <dbReference type="ARBA" id="ARBA00022491"/>
    </source>
</evidence>
<dbReference type="InterPro" id="IPR004092">
    <property type="entry name" value="Mbt"/>
</dbReference>
<keyword evidence="4" id="KW-0539">Nucleus</keyword>
<reference evidence="8" key="1">
    <citation type="journal article" date="2023" name="G3 (Bethesda)">
        <title>Whole genome assembly and annotation of the endangered Caribbean coral Acropora cervicornis.</title>
        <authorList>
            <person name="Selwyn J.D."/>
            <person name="Vollmer S.V."/>
        </authorList>
    </citation>
    <scope>NUCLEOTIDE SEQUENCE</scope>
    <source>
        <strain evidence="8">K2</strain>
    </source>
</reference>
<dbReference type="InterPro" id="IPR038348">
    <property type="entry name" value="SLED_sf"/>
</dbReference>
<dbReference type="Pfam" id="PF12140">
    <property type="entry name" value="SLED"/>
    <property type="match status" value="1"/>
</dbReference>
<dbReference type="SMART" id="SM00454">
    <property type="entry name" value="SAM"/>
    <property type="match status" value="1"/>
</dbReference>
<evidence type="ECO:0000256" key="6">
    <source>
        <dbReference type="SAM" id="MobiDB-lite"/>
    </source>
</evidence>